<proteinExistence type="predicted"/>
<keyword evidence="2" id="KW-1185">Reference proteome</keyword>
<name>A0A0C3DQZ5_9AGAM</name>
<protein>
    <submittedName>
        <fullName evidence="1">Uncharacterized protein</fullName>
    </submittedName>
</protein>
<gene>
    <name evidence="1" type="ORF">SCLCIDRAFT_1218572</name>
</gene>
<evidence type="ECO:0000313" key="1">
    <source>
        <dbReference type="EMBL" id="KIM58604.1"/>
    </source>
</evidence>
<dbReference type="InParanoid" id="A0A0C3DQZ5"/>
<dbReference type="AlphaFoldDB" id="A0A0C3DQZ5"/>
<dbReference type="HOGENOM" id="CLU_3107784_0_0_1"/>
<evidence type="ECO:0000313" key="2">
    <source>
        <dbReference type="Proteomes" id="UP000053989"/>
    </source>
</evidence>
<sequence>MPTHLMRMKIIVYSSSAKRWSAFDNAHRLVDPAVRHVFTLFWTPRFGHLVE</sequence>
<reference evidence="2" key="2">
    <citation type="submission" date="2015-01" db="EMBL/GenBank/DDBJ databases">
        <title>Evolutionary Origins and Diversification of the Mycorrhizal Mutualists.</title>
        <authorList>
            <consortium name="DOE Joint Genome Institute"/>
            <consortium name="Mycorrhizal Genomics Consortium"/>
            <person name="Kohler A."/>
            <person name="Kuo A."/>
            <person name="Nagy L.G."/>
            <person name="Floudas D."/>
            <person name="Copeland A."/>
            <person name="Barry K.W."/>
            <person name="Cichocki N."/>
            <person name="Veneault-Fourrey C."/>
            <person name="LaButti K."/>
            <person name="Lindquist E.A."/>
            <person name="Lipzen A."/>
            <person name="Lundell T."/>
            <person name="Morin E."/>
            <person name="Murat C."/>
            <person name="Riley R."/>
            <person name="Ohm R."/>
            <person name="Sun H."/>
            <person name="Tunlid A."/>
            <person name="Henrissat B."/>
            <person name="Grigoriev I.V."/>
            <person name="Hibbett D.S."/>
            <person name="Martin F."/>
        </authorList>
    </citation>
    <scope>NUCLEOTIDE SEQUENCE [LARGE SCALE GENOMIC DNA]</scope>
    <source>
        <strain evidence="2">Foug A</strain>
    </source>
</reference>
<dbReference type="EMBL" id="KN822084">
    <property type="protein sequence ID" value="KIM58604.1"/>
    <property type="molecule type" value="Genomic_DNA"/>
</dbReference>
<accession>A0A0C3DQZ5</accession>
<reference evidence="1 2" key="1">
    <citation type="submission" date="2014-04" db="EMBL/GenBank/DDBJ databases">
        <authorList>
            <consortium name="DOE Joint Genome Institute"/>
            <person name="Kuo A."/>
            <person name="Kohler A."/>
            <person name="Nagy L.G."/>
            <person name="Floudas D."/>
            <person name="Copeland A."/>
            <person name="Barry K.W."/>
            <person name="Cichocki N."/>
            <person name="Veneault-Fourrey C."/>
            <person name="LaButti K."/>
            <person name="Lindquist E.A."/>
            <person name="Lipzen A."/>
            <person name="Lundell T."/>
            <person name="Morin E."/>
            <person name="Murat C."/>
            <person name="Sun H."/>
            <person name="Tunlid A."/>
            <person name="Henrissat B."/>
            <person name="Grigoriev I.V."/>
            <person name="Hibbett D.S."/>
            <person name="Martin F."/>
            <person name="Nordberg H.P."/>
            <person name="Cantor M.N."/>
            <person name="Hua S.X."/>
        </authorList>
    </citation>
    <scope>NUCLEOTIDE SEQUENCE [LARGE SCALE GENOMIC DNA]</scope>
    <source>
        <strain evidence="1 2">Foug A</strain>
    </source>
</reference>
<dbReference type="Proteomes" id="UP000053989">
    <property type="component" value="Unassembled WGS sequence"/>
</dbReference>
<organism evidence="1 2">
    <name type="scientific">Scleroderma citrinum Foug A</name>
    <dbReference type="NCBI Taxonomy" id="1036808"/>
    <lineage>
        <taxon>Eukaryota</taxon>
        <taxon>Fungi</taxon>
        <taxon>Dikarya</taxon>
        <taxon>Basidiomycota</taxon>
        <taxon>Agaricomycotina</taxon>
        <taxon>Agaricomycetes</taxon>
        <taxon>Agaricomycetidae</taxon>
        <taxon>Boletales</taxon>
        <taxon>Sclerodermatineae</taxon>
        <taxon>Sclerodermataceae</taxon>
        <taxon>Scleroderma</taxon>
    </lineage>
</organism>